<protein>
    <recommendedName>
        <fullName evidence="4">BTB domain-containing protein</fullName>
    </recommendedName>
</protein>
<organism evidence="2 3">
    <name type="scientific">Fusarium oxysporum f. sp. cubense (strain race 1)</name>
    <name type="common">Panama disease fungus</name>
    <dbReference type="NCBI Taxonomy" id="1229664"/>
    <lineage>
        <taxon>Eukaryota</taxon>
        <taxon>Fungi</taxon>
        <taxon>Dikarya</taxon>
        <taxon>Ascomycota</taxon>
        <taxon>Pezizomycotina</taxon>
        <taxon>Sordariomycetes</taxon>
        <taxon>Hypocreomycetidae</taxon>
        <taxon>Hypocreales</taxon>
        <taxon>Nectriaceae</taxon>
        <taxon>Fusarium</taxon>
        <taxon>Fusarium oxysporum species complex</taxon>
    </lineage>
</organism>
<dbReference type="OrthoDB" id="5326346at2759"/>
<reference evidence="3" key="1">
    <citation type="submission" date="2012-09" db="EMBL/GenBank/DDBJ databases">
        <title>Genome sequencing and comparative transcriptomics of race 1 and race 4 of banana pathogen: Fusarium oxysporum f. sp. cubense.</title>
        <authorList>
            <person name="Fang X."/>
            <person name="Huang J."/>
        </authorList>
    </citation>
    <scope>NUCLEOTIDE SEQUENCE [LARGE SCALE GENOMIC DNA]</scope>
    <source>
        <strain evidence="3">race 1</strain>
    </source>
</reference>
<dbReference type="EMBL" id="KB730206">
    <property type="protein sequence ID" value="ENH70089.1"/>
    <property type="molecule type" value="Genomic_DNA"/>
</dbReference>
<dbReference type="VEuPathDB" id="FungiDB:FOC1_g10004070"/>
<gene>
    <name evidence="2" type="ORF">FOC1_g10004070</name>
</gene>
<feature type="region of interest" description="Disordered" evidence="1">
    <location>
        <begin position="17"/>
        <end position="74"/>
    </location>
</feature>
<dbReference type="AlphaFoldDB" id="N4U4M2"/>
<name>N4U4M2_FUSC1</name>
<proteinExistence type="predicted"/>
<evidence type="ECO:0008006" key="4">
    <source>
        <dbReference type="Google" id="ProtNLM"/>
    </source>
</evidence>
<dbReference type="Gene3D" id="3.30.710.10">
    <property type="entry name" value="Potassium Channel Kv1.1, Chain A"/>
    <property type="match status" value="1"/>
</dbReference>
<dbReference type="OMA" id="NDYLECA"/>
<dbReference type="SUPFAM" id="SSF54695">
    <property type="entry name" value="POZ domain"/>
    <property type="match status" value="1"/>
</dbReference>
<reference evidence="3" key="2">
    <citation type="journal article" date="2014" name="PLoS ONE">
        <title>Genome and Transcriptome Analysis of the Fungal Pathogen Fusarium oxysporum f. sp. cubense Causing Banana Vascular Wilt Disease.</title>
        <authorList>
            <person name="Guo L."/>
            <person name="Han L."/>
            <person name="Yang L."/>
            <person name="Zeng H."/>
            <person name="Fan D."/>
            <person name="Zhu Y."/>
            <person name="Feng Y."/>
            <person name="Wang G."/>
            <person name="Peng C."/>
            <person name="Jiang X."/>
            <person name="Zhou D."/>
            <person name="Ni P."/>
            <person name="Liang C."/>
            <person name="Liu L."/>
            <person name="Wang J."/>
            <person name="Mao C."/>
            <person name="Fang X."/>
            <person name="Peng M."/>
            <person name="Huang J."/>
        </authorList>
    </citation>
    <scope>NUCLEOTIDE SEQUENCE [LARGE SCALE GENOMIC DNA]</scope>
    <source>
        <strain evidence="3">race 1</strain>
    </source>
</reference>
<dbReference type="STRING" id="1229664.N4U4M2"/>
<evidence type="ECO:0000313" key="3">
    <source>
        <dbReference type="Proteomes" id="UP000016928"/>
    </source>
</evidence>
<dbReference type="HOGENOM" id="CLU_031555_0_1_1"/>
<feature type="compositionally biased region" description="Acidic residues" evidence="1">
    <location>
        <begin position="34"/>
        <end position="46"/>
    </location>
</feature>
<accession>N4U4M2</accession>
<dbReference type="InterPro" id="IPR011333">
    <property type="entry name" value="SKP1/BTB/POZ_sf"/>
</dbReference>
<evidence type="ECO:0000313" key="2">
    <source>
        <dbReference type="EMBL" id="ENH70089.1"/>
    </source>
</evidence>
<sequence length="408" mass="47473">MKPSLLVFAPKGDTDIILRKPNFHSHPEPLPEAADPDATEEENEDEKGEHKKQDDQKELERPASEEFKDVTSSIQSRGDLKNLKPFYEHGQNVELCYRVSSAHLMLASPVFKAMLDGPFKESCRNQYGRFEAKAFEYSAEALLILLDIMHGHHRRVPKTMELSLLTEMAILVDYYMCHEIVEMFVENWIASVIQEDEIEESDYQANISRLFISWVFEKTELFNSIVYSILKLTARPIRTDLPLPSTILDSLEQRRQSLMQRFLDNLYELLDSFWSSDGGCHTECTAMMLGMLIKQMLSFGLEVPSPMGLLWTIIAGKEVYAKYPHTRDERDIEVVDRILELRDNELPWNRSRKKYKGRARWETARREFARRRFEAESNNEDLSPEVRDLAGRAAKAMSDIVWQKQEEK</sequence>
<dbReference type="Proteomes" id="UP000016928">
    <property type="component" value="Unassembled WGS sequence"/>
</dbReference>
<feature type="compositionally biased region" description="Basic and acidic residues" evidence="1">
    <location>
        <begin position="47"/>
        <end position="69"/>
    </location>
</feature>
<evidence type="ECO:0000256" key="1">
    <source>
        <dbReference type="SAM" id="MobiDB-lite"/>
    </source>
</evidence>